<dbReference type="EMBL" id="BRXY01000343">
    <property type="protein sequence ID" value="GMH88507.1"/>
    <property type="molecule type" value="Genomic_DNA"/>
</dbReference>
<comment type="caution">
    <text evidence="2">The sequence shown here is derived from an EMBL/GenBank/DDBJ whole genome shotgun (WGS) entry which is preliminary data.</text>
</comment>
<evidence type="ECO:0000313" key="3">
    <source>
        <dbReference type="Proteomes" id="UP001165085"/>
    </source>
</evidence>
<sequence>MKLISCAVWGLIVGYTQGYIGLEIEVDGTVHLLHLDPCFAEAAVEEAVDVFVSSEEFGLQKVEEGSCPMERPNCVRNEVLSAALKAHEANLSACGVGSDRAKSVPAAVAIAAINADFCTTIIMRHGEVLESAVPAGPLPPTGDLWKNEKRATQAAVMRYGQDFVRSLSAQERVLVELLRHEMRALPESQNGDWWPCVATTVRNIVLEFDPRYWRRWVFLHGIMDATNTIKLPVRDLFNATPDIDEVTEAGGMLQKQYADIVSAVNSRPENHRYEVLAREDSFQPGAPVVFKASKLSSDQTYSASSLGYAYLLLMFEGLLNQRDFRVEDSDVIVEFGAGTGLFPKLLRSNLGFSKDYVAWDLGVFSNMQAFHLRSAGYDVVRDSDEWRQANAFKPSVSPTLCVTKAEDVMAVAAHTGGGGNQLKKVFIATWSLSEAPLGVRSMVEKSIIDGSFTHVFIAYQKKFFDGFGSGSFVDNTLFFGDLSARLEAALGMSFHQIELEGGLNVLLVGEAEIEKRN</sequence>
<keyword evidence="3" id="KW-1185">Reference proteome</keyword>
<accession>A0A9W7BJ13</accession>
<name>A0A9W7BJ13_9STRA</name>
<protein>
    <submittedName>
        <fullName evidence="2">Uncharacterized protein</fullName>
    </submittedName>
</protein>
<dbReference type="AlphaFoldDB" id="A0A9W7BJ13"/>
<dbReference type="Proteomes" id="UP001165085">
    <property type="component" value="Unassembled WGS sequence"/>
</dbReference>
<evidence type="ECO:0000313" key="2">
    <source>
        <dbReference type="EMBL" id="GMH88507.1"/>
    </source>
</evidence>
<feature type="chain" id="PRO_5040974623" evidence="1">
    <location>
        <begin position="19"/>
        <end position="517"/>
    </location>
</feature>
<reference evidence="3" key="1">
    <citation type="journal article" date="2023" name="Commun. Biol.">
        <title>Genome analysis of Parmales, the sister group of diatoms, reveals the evolutionary specialization of diatoms from phago-mixotrophs to photoautotrophs.</title>
        <authorList>
            <person name="Ban H."/>
            <person name="Sato S."/>
            <person name="Yoshikawa S."/>
            <person name="Yamada K."/>
            <person name="Nakamura Y."/>
            <person name="Ichinomiya M."/>
            <person name="Sato N."/>
            <person name="Blanc-Mathieu R."/>
            <person name="Endo H."/>
            <person name="Kuwata A."/>
            <person name="Ogata H."/>
        </authorList>
    </citation>
    <scope>NUCLEOTIDE SEQUENCE [LARGE SCALE GENOMIC DNA]</scope>
    <source>
        <strain evidence="3">NIES 3701</strain>
    </source>
</reference>
<keyword evidence="1" id="KW-0732">Signal</keyword>
<proteinExistence type="predicted"/>
<organism evidence="2 3">
    <name type="scientific">Triparma strigata</name>
    <dbReference type="NCBI Taxonomy" id="1606541"/>
    <lineage>
        <taxon>Eukaryota</taxon>
        <taxon>Sar</taxon>
        <taxon>Stramenopiles</taxon>
        <taxon>Ochrophyta</taxon>
        <taxon>Bolidophyceae</taxon>
        <taxon>Parmales</taxon>
        <taxon>Triparmaceae</taxon>
        <taxon>Triparma</taxon>
    </lineage>
</organism>
<gene>
    <name evidence="2" type="ORF">TrST_g3944</name>
</gene>
<dbReference type="OrthoDB" id="193622at2759"/>
<evidence type="ECO:0000256" key="1">
    <source>
        <dbReference type="SAM" id="SignalP"/>
    </source>
</evidence>
<feature type="signal peptide" evidence="1">
    <location>
        <begin position="1"/>
        <end position="18"/>
    </location>
</feature>